<gene>
    <name evidence="1" type="ORF">MRATA1EN22A_LOCUS16387</name>
</gene>
<reference evidence="1" key="1">
    <citation type="submission" date="2023-05" db="EMBL/GenBank/DDBJ databases">
        <authorList>
            <consortium name="ELIXIR-Norway"/>
        </authorList>
    </citation>
    <scope>NUCLEOTIDE SEQUENCE</scope>
</reference>
<name>A0AC59ZBR6_RANTA</name>
<evidence type="ECO:0000313" key="1">
    <source>
        <dbReference type="EMBL" id="CAN0356739.1"/>
    </source>
</evidence>
<organism evidence="1 2">
    <name type="scientific">Rangifer tarandus platyrhynchus</name>
    <name type="common">Svalbard reindeer</name>
    <dbReference type="NCBI Taxonomy" id="3082113"/>
    <lineage>
        <taxon>Eukaryota</taxon>
        <taxon>Metazoa</taxon>
        <taxon>Chordata</taxon>
        <taxon>Craniata</taxon>
        <taxon>Vertebrata</taxon>
        <taxon>Euteleostomi</taxon>
        <taxon>Mammalia</taxon>
        <taxon>Eutheria</taxon>
        <taxon>Laurasiatheria</taxon>
        <taxon>Artiodactyla</taxon>
        <taxon>Ruminantia</taxon>
        <taxon>Pecora</taxon>
        <taxon>Cervidae</taxon>
        <taxon>Odocoileinae</taxon>
        <taxon>Rangifer</taxon>
    </lineage>
</organism>
<dbReference type="Proteomes" id="UP001162501">
    <property type="component" value="Chromosome 27"/>
</dbReference>
<proteinExistence type="predicted"/>
<protein>
    <submittedName>
        <fullName evidence="1">Uncharacterized protein</fullName>
    </submittedName>
</protein>
<sequence length="147" mass="16616">MNISKGLLYSTWNSAHHYVIAWMGGGLVGELPFVQSLSHVSLFVTPWTTKHQASLSFTIFLLRLMSIESMMPSNHLILCPHLVLLSSIFPSLRVFSNELALHIRRPKHWSFSFSISPSNEYSGLISFRIDWFLLAVHGTPVFSSTIV</sequence>
<accession>A0AC59ZBR6</accession>
<reference evidence="1" key="2">
    <citation type="submission" date="2025-03" db="EMBL/GenBank/DDBJ databases">
        <authorList>
            <consortium name="ELIXIR-Norway"/>
            <consortium name="Elixir Norway"/>
        </authorList>
    </citation>
    <scope>NUCLEOTIDE SEQUENCE</scope>
</reference>
<dbReference type="EMBL" id="OX596111">
    <property type="protein sequence ID" value="CAN0356739.1"/>
    <property type="molecule type" value="Genomic_DNA"/>
</dbReference>
<evidence type="ECO:0000313" key="2">
    <source>
        <dbReference type="Proteomes" id="UP001162501"/>
    </source>
</evidence>